<reference evidence="2 3" key="1">
    <citation type="submission" date="2020-08" db="EMBL/GenBank/DDBJ databases">
        <title>Genomic Encyclopedia of Type Strains, Phase IV (KMG-IV): sequencing the most valuable type-strain genomes for metagenomic binning, comparative biology and taxonomic classification.</title>
        <authorList>
            <person name="Goeker M."/>
        </authorList>
    </citation>
    <scope>NUCLEOTIDE SEQUENCE [LARGE SCALE GENOMIC DNA]</scope>
    <source>
        <strain evidence="2 3">DSM 29050</strain>
    </source>
</reference>
<dbReference type="EMBL" id="JACIEA010000001">
    <property type="protein sequence ID" value="MBB3942375.1"/>
    <property type="molecule type" value="Genomic_DNA"/>
</dbReference>
<keyword evidence="1" id="KW-0472">Membrane</keyword>
<dbReference type="AlphaFoldDB" id="A0A840B274"/>
<name>A0A840B274_9SPHN</name>
<feature type="transmembrane region" description="Helical" evidence="1">
    <location>
        <begin position="37"/>
        <end position="55"/>
    </location>
</feature>
<sequence length="61" mass="6337">MSETQNNQPRLAGGIFVALGLLIGAILGVALDQPSAGLVIGMTIGSLIAVAIWLFDRKRST</sequence>
<evidence type="ECO:0000313" key="2">
    <source>
        <dbReference type="EMBL" id="MBB3942375.1"/>
    </source>
</evidence>
<organism evidence="2 3">
    <name type="scientific">Sphingorhabdus rigui</name>
    <dbReference type="NCBI Taxonomy" id="1282858"/>
    <lineage>
        <taxon>Bacteria</taxon>
        <taxon>Pseudomonadati</taxon>
        <taxon>Pseudomonadota</taxon>
        <taxon>Alphaproteobacteria</taxon>
        <taxon>Sphingomonadales</taxon>
        <taxon>Sphingomonadaceae</taxon>
        <taxon>Sphingorhabdus</taxon>
    </lineage>
</organism>
<keyword evidence="1" id="KW-1133">Transmembrane helix</keyword>
<feature type="transmembrane region" description="Helical" evidence="1">
    <location>
        <begin position="12"/>
        <end position="31"/>
    </location>
</feature>
<dbReference type="RefSeq" id="WP_183939916.1">
    <property type="nucleotide sequence ID" value="NZ_BAABBG010000001.1"/>
</dbReference>
<evidence type="ECO:0000313" key="3">
    <source>
        <dbReference type="Proteomes" id="UP000581447"/>
    </source>
</evidence>
<gene>
    <name evidence="2" type="ORF">GGR91_000597</name>
</gene>
<proteinExistence type="predicted"/>
<comment type="caution">
    <text evidence="2">The sequence shown here is derived from an EMBL/GenBank/DDBJ whole genome shotgun (WGS) entry which is preliminary data.</text>
</comment>
<keyword evidence="1" id="KW-0812">Transmembrane</keyword>
<dbReference type="Proteomes" id="UP000581447">
    <property type="component" value="Unassembled WGS sequence"/>
</dbReference>
<evidence type="ECO:0000256" key="1">
    <source>
        <dbReference type="SAM" id="Phobius"/>
    </source>
</evidence>
<keyword evidence="3" id="KW-1185">Reference proteome</keyword>
<accession>A0A840B274</accession>
<protein>
    <submittedName>
        <fullName evidence="2">Uncharacterized membrane protein (UPF0136 family)</fullName>
    </submittedName>
</protein>